<dbReference type="OrthoDB" id="6338095at2759"/>
<dbReference type="SUPFAM" id="SSF56219">
    <property type="entry name" value="DNase I-like"/>
    <property type="match status" value="1"/>
</dbReference>
<dbReference type="InterPro" id="IPR036691">
    <property type="entry name" value="Endo/exonu/phosph_ase_sf"/>
</dbReference>
<dbReference type="EMBL" id="BGZK01003726">
    <property type="protein sequence ID" value="GBP04052.1"/>
    <property type="molecule type" value="Genomic_DNA"/>
</dbReference>
<organism evidence="1 2">
    <name type="scientific">Eumeta variegata</name>
    <name type="common">Bagworm moth</name>
    <name type="synonym">Eumeta japonica</name>
    <dbReference type="NCBI Taxonomy" id="151549"/>
    <lineage>
        <taxon>Eukaryota</taxon>
        <taxon>Metazoa</taxon>
        <taxon>Ecdysozoa</taxon>
        <taxon>Arthropoda</taxon>
        <taxon>Hexapoda</taxon>
        <taxon>Insecta</taxon>
        <taxon>Pterygota</taxon>
        <taxon>Neoptera</taxon>
        <taxon>Endopterygota</taxon>
        <taxon>Lepidoptera</taxon>
        <taxon>Glossata</taxon>
        <taxon>Ditrysia</taxon>
        <taxon>Tineoidea</taxon>
        <taxon>Psychidae</taxon>
        <taxon>Oiketicinae</taxon>
        <taxon>Eumeta</taxon>
    </lineage>
</organism>
<evidence type="ECO:0008006" key="3">
    <source>
        <dbReference type="Google" id="ProtNLM"/>
    </source>
</evidence>
<proteinExistence type="predicted"/>
<gene>
    <name evidence="1" type="ORF">EVAR_91111_1</name>
</gene>
<name>A0A4C1SPK3_EUMVA</name>
<accession>A0A4C1SPK3</accession>
<dbReference type="AlphaFoldDB" id="A0A4C1SPK3"/>
<reference evidence="1 2" key="1">
    <citation type="journal article" date="2019" name="Commun. Biol.">
        <title>The bagworm genome reveals a unique fibroin gene that provides high tensile strength.</title>
        <authorList>
            <person name="Kono N."/>
            <person name="Nakamura H."/>
            <person name="Ohtoshi R."/>
            <person name="Tomita M."/>
            <person name="Numata K."/>
            <person name="Arakawa K."/>
        </authorList>
    </citation>
    <scope>NUCLEOTIDE SEQUENCE [LARGE SCALE GENOMIC DNA]</scope>
</reference>
<dbReference type="Proteomes" id="UP000299102">
    <property type="component" value="Unassembled WGS sequence"/>
</dbReference>
<keyword evidence="2" id="KW-1185">Reference proteome</keyword>
<evidence type="ECO:0000313" key="2">
    <source>
        <dbReference type="Proteomes" id="UP000299102"/>
    </source>
</evidence>
<dbReference type="Gene3D" id="3.60.10.10">
    <property type="entry name" value="Endonuclease/exonuclease/phosphatase"/>
    <property type="match status" value="1"/>
</dbReference>
<sequence length="293" mass="34006">MDKPWHYPRTSRKGLQTIVRYRHSDGDTVTTMIEEEGTTMWILSSYMAHDQVEPPPGTMVAKAANAARMKGIPYIIGADANAHHQLWGSLDTNRRGMPRNERRVSFRRENCRPPWWTAEIAELRQKCRRLFNEAKRTGNWTLYKASTNRFKNLTRNAKRRSWRDFVEILHAHYGGYALGDHEFLSVQISRSGWDYPWQHNMDVIIPWLLEIYGASLVIYTSRMDKEQRHLYPEGRKHAYTKGRSVETALHSLVGHIEKANHYGNFTMVAFMDIEGAFNNVDPMAVVGLLNSWG</sequence>
<comment type="caution">
    <text evidence="1">The sequence shown here is derived from an EMBL/GenBank/DDBJ whole genome shotgun (WGS) entry which is preliminary data.</text>
</comment>
<protein>
    <recommendedName>
        <fullName evidence="3">Reverse transcriptase domain-containing protein</fullName>
    </recommendedName>
</protein>
<evidence type="ECO:0000313" key="1">
    <source>
        <dbReference type="EMBL" id="GBP04052.1"/>
    </source>
</evidence>